<dbReference type="PANTHER" id="PTHR22911">
    <property type="entry name" value="ACYL-MALONYL CONDENSING ENZYME-RELATED"/>
    <property type="match status" value="1"/>
</dbReference>
<protein>
    <submittedName>
        <fullName evidence="9">S-adenosylmethionine uptake transporter</fullName>
    </submittedName>
</protein>
<keyword evidence="3 7" id="KW-0812">Transmembrane</keyword>
<feature type="transmembrane region" description="Helical" evidence="7">
    <location>
        <begin position="137"/>
        <end position="154"/>
    </location>
</feature>
<feature type="region of interest" description="Disordered" evidence="6">
    <location>
        <begin position="301"/>
        <end position="338"/>
    </location>
</feature>
<dbReference type="Pfam" id="PF00892">
    <property type="entry name" value="EamA"/>
    <property type="match status" value="2"/>
</dbReference>
<reference evidence="9 10" key="1">
    <citation type="submission" date="2016-10" db="EMBL/GenBank/DDBJ databases">
        <authorList>
            <person name="de Groot N.N."/>
        </authorList>
    </citation>
    <scope>NUCLEOTIDE SEQUENCE [LARGE SCALE GENOMIC DNA]</scope>
    <source>
        <strain evidence="9 10">DSM 19547</strain>
    </source>
</reference>
<dbReference type="PANTHER" id="PTHR22911:SF6">
    <property type="entry name" value="SOLUTE CARRIER FAMILY 35 MEMBER G1"/>
    <property type="match status" value="1"/>
</dbReference>
<dbReference type="Proteomes" id="UP000199356">
    <property type="component" value="Unassembled WGS sequence"/>
</dbReference>
<feature type="transmembrane region" description="Helical" evidence="7">
    <location>
        <begin position="217"/>
        <end position="240"/>
    </location>
</feature>
<feature type="domain" description="EamA" evidence="8">
    <location>
        <begin position="19"/>
        <end position="151"/>
    </location>
</feature>
<dbReference type="AlphaFoldDB" id="A0A1I5PCJ8"/>
<dbReference type="InterPro" id="IPR000620">
    <property type="entry name" value="EamA_dom"/>
</dbReference>
<accession>A0A1I5PCJ8</accession>
<evidence type="ECO:0000256" key="5">
    <source>
        <dbReference type="ARBA" id="ARBA00023136"/>
    </source>
</evidence>
<dbReference type="EMBL" id="FOXA01000005">
    <property type="protein sequence ID" value="SFP31713.1"/>
    <property type="molecule type" value="Genomic_DNA"/>
</dbReference>
<feature type="domain" description="EamA" evidence="8">
    <location>
        <begin position="160"/>
        <end position="288"/>
    </location>
</feature>
<feature type="transmembrane region" description="Helical" evidence="7">
    <location>
        <begin position="274"/>
        <end position="291"/>
    </location>
</feature>
<evidence type="ECO:0000256" key="2">
    <source>
        <dbReference type="ARBA" id="ARBA00009853"/>
    </source>
</evidence>
<feature type="transmembrane region" description="Helical" evidence="7">
    <location>
        <begin position="44"/>
        <end position="67"/>
    </location>
</feature>
<evidence type="ECO:0000256" key="4">
    <source>
        <dbReference type="ARBA" id="ARBA00022989"/>
    </source>
</evidence>
<evidence type="ECO:0000313" key="10">
    <source>
        <dbReference type="Proteomes" id="UP000199356"/>
    </source>
</evidence>
<feature type="transmembrane region" description="Helical" evidence="7">
    <location>
        <begin position="79"/>
        <end position="101"/>
    </location>
</feature>
<evidence type="ECO:0000256" key="6">
    <source>
        <dbReference type="SAM" id="MobiDB-lite"/>
    </source>
</evidence>
<evidence type="ECO:0000313" key="9">
    <source>
        <dbReference type="EMBL" id="SFP31713.1"/>
    </source>
</evidence>
<evidence type="ECO:0000256" key="7">
    <source>
        <dbReference type="SAM" id="Phobius"/>
    </source>
</evidence>
<dbReference type="Gene3D" id="1.10.3730.20">
    <property type="match status" value="1"/>
</dbReference>
<keyword evidence="4 7" id="KW-1133">Transmembrane helix</keyword>
<name>A0A1I5PCJ8_9RHOB</name>
<feature type="transmembrane region" description="Helical" evidence="7">
    <location>
        <begin position="21"/>
        <end position="38"/>
    </location>
</feature>
<evidence type="ECO:0000256" key="1">
    <source>
        <dbReference type="ARBA" id="ARBA00004141"/>
    </source>
</evidence>
<evidence type="ECO:0000256" key="3">
    <source>
        <dbReference type="ARBA" id="ARBA00022692"/>
    </source>
</evidence>
<organism evidence="9 10">
    <name type="scientific">Tranquillimonas alkanivorans</name>
    <dbReference type="NCBI Taxonomy" id="441119"/>
    <lineage>
        <taxon>Bacteria</taxon>
        <taxon>Pseudomonadati</taxon>
        <taxon>Pseudomonadota</taxon>
        <taxon>Alphaproteobacteria</taxon>
        <taxon>Rhodobacterales</taxon>
        <taxon>Roseobacteraceae</taxon>
        <taxon>Tranquillimonas</taxon>
    </lineage>
</organism>
<comment type="similarity">
    <text evidence="2">Belongs to the drug/metabolite transporter (DMT) superfamily. 10 TMS drug/metabolite exporter (DME) (TC 2.A.7.3) family.</text>
</comment>
<gene>
    <name evidence="9" type="ORF">SAMN04488047_10533</name>
</gene>
<sequence length="338" mass="36035">MESRNRLDSMTDSNRSNAKGALLALAAFAIFATHDVVVKTLGAFYAPFQIIFFSVLLSFPLATIMLMHDRASGTLRPVHPWWVALRTLATVVTGLSAFYAFTVLPLAQTYAILFTSPLLITVLSIPILGERVGIHRWLAVIAGLAGVLIVLRPGAEPLSLGHAAAVMAALSSSTASVVVRKIGREERSAVLMLYPMVTSFVLMACALPFVYRPMPILHLGGVAVIALFGFAAGLVIIAAYRAGDAAVVAPMQYSQIIWAALYGAVFFGESPDPVTWLGAAVIIASGLYVVLRESLSGRSRTTPVLSTKQRPDTATAPRVPGLTGLPGRRGERVLPTPR</sequence>
<proteinExistence type="inferred from homology"/>
<keyword evidence="10" id="KW-1185">Reference proteome</keyword>
<feature type="transmembrane region" description="Helical" evidence="7">
    <location>
        <begin position="247"/>
        <end position="268"/>
    </location>
</feature>
<dbReference type="InterPro" id="IPR037185">
    <property type="entry name" value="EmrE-like"/>
</dbReference>
<feature type="transmembrane region" description="Helical" evidence="7">
    <location>
        <begin position="191"/>
        <end position="211"/>
    </location>
</feature>
<dbReference type="RefSeq" id="WP_245759202.1">
    <property type="nucleotide sequence ID" value="NZ_FOXA01000005.1"/>
</dbReference>
<feature type="transmembrane region" description="Helical" evidence="7">
    <location>
        <begin position="107"/>
        <end position="125"/>
    </location>
</feature>
<dbReference type="GO" id="GO:0016020">
    <property type="term" value="C:membrane"/>
    <property type="evidence" value="ECO:0007669"/>
    <property type="project" value="UniProtKB-SubCell"/>
</dbReference>
<dbReference type="STRING" id="441119.SAMN04488047_10533"/>
<evidence type="ECO:0000259" key="8">
    <source>
        <dbReference type="Pfam" id="PF00892"/>
    </source>
</evidence>
<dbReference type="SUPFAM" id="SSF103481">
    <property type="entry name" value="Multidrug resistance efflux transporter EmrE"/>
    <property type="match status" value="2"/>
</dbReference>
<comment type="subcellular location">
    <subcellularLocation>
        <location evidence="1">Membrane</location>
        <topology evidence="1">Multi-pass membrane protein</topology>
    </subcellularLocation>
</comment>
<feature type="transmembrane region" description="Helical" evidence="7">
    <location>
        <begin position="160"/>
        <end position="179"/>
    </location>
</feature>
<keyword evidence="5 7" id="KW-0472">Membrane</keyword>